<dbReference type="InterPro" id="IPR013221">
    <property type="entry name" value="Mur_ligase_cen"/>
</dbReference>
<keyword evidence="7 8" id="KW-0131">Cell cycle</keyword>
<comment type="pathway">
    <text evidence="2 7 8">Cell wall biogenesis; peptidoglycan biosynthesis.</text>
</comment>
<feature type="domain" description="Mur ligase C-terminal" evidence="9">
    <location>
        <begin position="316"/>
        <end position="432"/>
    </location>
</feature>
<evidence type="ECO:0000259" key="9">
    <source>
        <dbReference type="Pfam" id="PF02875"/>
    </source>
</evidence>
<evidence type="ECO:0000256" key="8">
    <source>
        <dbReference type="RuleBase" id="RU003664"/>
    </source>
</evidence>
<dbReference type="PANTHER" id="PTHR43692">
    <property type="entry name" value="UDP-N-ACETYLMURAMOYLALANINE--D-GLUTAMATE LIGASE"/>
    <property type="match status" value="1"/>
</dbReference>
<dbReference type="GO" id="GO:0008360">
    <property type="term" value="P:regulation of cell shape"/>
    <property type="evidence" value="ECO:0007669"/>
    <property type="project" value="UniProtKB-KW"/>
</dbReference>
<evidence type="ECO:0000313" key="11">
    <source>
        <dbReference type="EMBL" id="BBB15744.1"/>
    </source>
</evidence>
<gene>
    <name evidence="7 11" type="primary">murD</name>
    <name evidence="11" type="ORF">RVIR1_12950</name>
</gene>
<dbReference type="GO" id="GO:0009252">
    <property type="term" value="P:peptidoglycan biosynthetic process"/>
    <property type="evidence" value="ECO:0007669"/>
    <property type="project" value="UniProtKB-UniRule"/>
</dbReference>
<dbReference type="AlphaFoldDB" id="A0A2Z5UWD0"/>
<dbReference type="EC" id="6.3.2.9" evidence="7 8"/>
<evidence type="ECO:0000256" key="1">
    <source>
        <dbReference type="ARBA" id="ARBA00004496"/>
    </source>
</evidence>
<comment type="function">
    <text evidence="7 8">Cell wall formation. Catalyzes the addition of glutamate to the nucleotide precursor UDP-N-acetylmuramoyl-L-alanine (UMA).</text>
</comment>
<dbReference type="GO" id="GO:0008764">
    <property type="term" value="F:UDP-N-acetylmuramoylalanine-D-glutamate ligase activity"/>
    <property type="evidence" value="ECO:0007669"/>
    <property type="project" value="UniProtKB-UniRule"/>
</dbReference>
<evidence type="ECO:0000259" key="10">
    <source>
        <dbReference type="Pfam" id="PF08245"/>
    </source>
</evidence>
<keyword evidence="7 8" id="KW-0133">Cell shape</keyword>
<dbReference type="SUPFAM" id="SSF53244">
    <property type="entry name" value="MurD-like peptide ligases, peptide-binding domain"/>
    <property type="match status" value="1"/>
</dbReference>
<dbReference type="Gene3D" id="3.90.190.20">
    <property type="entry name" value="Mur ligase, C-terminal domain"/>
    <property type="match status" value="1"/>
</dbReference>
<comment type="subcellular location">
    <subcellularLocation>
        <location evidence="1 7 8">Cytoplasm</location>
    </subcellularLocation>
</comment>
<dbReference type="KEGG" id="rvi:RVIR1_12950"/>
<dbReference type="InterPro" id="IPR036565">
    <property type="entry name" value="Mur-like_cat_sf"/>
</dbReference>
<dbReference type="SUPFAM" id="SSF51984">
    <property type="entry name" value="MurCD N-terminal domain"/>
    <property type="match status" value="1"/>
</dbReference>
<comment type="similarity">
    <text evidence="7">Belongs to the MurCDEF family.</text>
</comment>
<dbReference type="Gene3D" id="3.40.50.720">
    <property type="entry name" value="NAD(P)-binding Rossmann-like Domain"/>
    <property type="match status" value="1"/>
</dbReference>
<dbReference type="OrthoDB" id="9809796at2"/>
<evidence type="ECO:0000256" key="2">
    <source>
        <dbReference type="ARBA" id="ARBA00004752"/>
    </source>
</evidence>
<keyword evidence="4 7" id="KW-0436">Ligase</keyword>
<dbReference type="HAMAP" id="MF_00639">
    <property type="entry name" value="MurD"/>
    <property type="match status" value="1"/>
</dbReference>
<evidence type="ECO:0000256" key="4">
    <source>
        <dbReference type="ARBA" id="ARBA00022598"/>
    </source>
</evidence>
<keyword evidence="7 8" id="KW-0961">Cell wall biogenesis/degradation</keyword>
<dbReference type="Pfam" id="PF08245">
    <property type="entry name" value="Mur_ligase_M"/>
    <property type="match status" value="1"/>
</dbReference>
<evidence type="ECO:0000256" key="3">
    <source>
        <dbReference type="ARBA" id="ARBA00022490"/>
    </source>
</evidence>
<dbReference type="UniPathway" id="UPA00219"/>
<keyword evidence="12" id="KW-1185">Reference proteome</keyword>
<keyword evidence="5 7" id="KW-0547">Nucleotide-binding</keyword>
<reference evidence="11 12" key="1">
    <citation type="submission" date="2017-03" db="EMBL/GenBank/DDBJ databases">
        <title>The genome sequence of Candidatus Rickettsiella viridis.</title>
        <authorList>
            <person name="Nikoh N."/>
            <person name="Tsuchida T."/>
            <person name="Yamaguchi K."/>
            <person name="Maeda T."/>
            <person name="Shigenobu S."/>
            <person name="Fukatsu T."/>
        </authorList>
    </citation>
    <scope>NUCLEOTIDE SEQUENCE [LARGE SCALE GENOMIC DNA]</scope>
    <source>
        <strain evidence="11 12">Ap-RA04</strain>
    </source>
</reference>
<dbReference type="SUPFAM" id="SSF53623">
    <property type="entry name" value="MurD-like peptide ligases, catalytic domain"/>
    <property type="match status" value="1"/>
</dbReference>
<keyword evidence="7 8" id="KW-0573">Peptidoglycan synthesis</keyword>
<dbReference type="NCBIfam" id="TIGR01087">
    <property type="entry name" value="murD"/>
    <property type="match status" value="1"/>
</dbReference>
<evidence type="ECO:0000256" key="5">
    <source>
        <dbReference type="ARBA" id="ARBA00022741"/>
    </source>
</evidence>
<comment type="catalytic activity">
    <reaction evidence="7 8">
        <text>UDP-N-acetyl-alpha-D-muramoyl-L-alanine + D-glutamate + ATP = UDP-N-acetyl-alpha-D-muramoyl-L-alanyl-D-glutamate + ADP + phosphate + H(+)</text>
        <dbReference type="Rhea" id="RHEA:16429"/>
        <dbReference type="ChEBI" id="CHEBI:15378"/>
        <dbReference type="ChEBI" id="CHEBI:29986"/>
        <dbReference type="ChEBI" id="CHEBI:30616"/>
        <dbReference type="ChEBI" id="CHEBI:43474"/>
        <dbReference type="ChEBI" id="CHEBI:83898"/>
        <dbReference type="ChEBI" id="CHEBI:83900"/>
        <dbReference type="ChEBI" id="CHEBI:456216"/>
        <dbReference type="EC" id="6.3.2.9"/>
    </reaction>
</comment>
<dbReference type="InterPro" id="IPR004101">
    <property type="entry name" value="Mur_ligase_C"/>
</dbReference>
<dbReference type="PANTHER" id="PTHR43692:SF1">
    <property type="entry name" value="UDP-N-ACETYLMURAMOYLALANINE--D-GLUTAMATE LIGASE"/>
    <property type="match status" value="1"/>
</dbReference>
<dbReference type="InterPro" id="IPR005762">
    <property type="entry name" value="MurD"/>
</dbReference>
<sequence>MARFNASHRRLIIGLGETGLSCARYFSRHRLWRKRFALLDSRLDPPLLATFKKEFPHVPLYLGPFDPQLLEQAKELIVSPGIDLNEPVIANTIAKTGIRPIGDIELFAQKARAPIIAITGTNAKGTVTTLFGDMIHASQRTAKVGGNIGKPALDLLKGAKPSFYVLEISSFQLQTTYSLQAKIATILNISPDHLDRHKTLENYTQTKQRIYQRCKTAVWNQDDPNTHPHNQFKPKQILSFGLKMVKPNSEKFGLQLSNKKIYLAKGNKRLIPVDKLFIKGKHNWANALAALTIGEAIQLPLASMLEALCQFKGLTHRCQWIKEEKGVTWYNDSKATNVGATMAALQGLGPATRGKIVLIAGGLGKGANFNLLKHSVKTHVKTAILIGQDAPLLKTALEHDTLTQDARDLAHAVSLAQQAASPGDAVLLSPACASMDMFKNYEERGNVFAQLVRGEP</sequence>
<evidence type="ECO:0000256" key="7">
    <source>
        <dbReference type="HAMAP-Rule" id="MF_00639"/>
    </source>
</evidence>
<protein>
    <recommendedName>
        <fullName evidence="7 8">UDP-N-acetylmuramoylalanine--D-glutamate ligase</fullName>
        <ecNumber evidence="7 8">6.3.2.9</ecNumber>
    </recommendedName>
    <alternativeName>
        <fullName evidence="7">D-glutamic acid-adding enzyme</fullName>
    </alternativeName>
    <alternativeName>
        <fullName evidence="7">UDP-N-acetylmuramoyl-L-alanyl-D-glutamate synthetase</fullName>
    </alternativeName>
</protein>
<keyword evidence="7 8" id="KW-0132">Cell division</keyword>
<dbReference type="EMBL" id="AP018005">
    <property type="protein sequence ID" value="BBB15744.1"/>
    <property type="molecule type" value="Genomic_DNA"/>
</dbReference>
<dbReference type="InterPro" id="IPR036615">
    <property type="entry name" value="Mur_ligase_C_dom_sf"/>
</dbReference>
<dbReference type="RefSeq" id="WP_126323281.1">
    <property type="nucleotide sequence ID" value="NZ_AP018005.1"/>
</dbReference>
<keyword evidence="6 7" id="KW-0067">ATP-binding</keyword>
<name>A0A2Z5UWD0_9COXI</name>
<proteinExistence type="inferred from homology"/>
<keyword evidence="3 7" id="KW-0963">Cytoplasm</keyword>
<dbReference type="Pfam" id="PF02875">
    <property type="entry name" value="Mur_ligase_C"/>
    <property type="match status" value="1"/>
</dbReference>
<evidence type="ECO:0000256" key="6">
    <source>
        <dbReference type="ARBA" id="ARBA00022840"/>
    </source>
</evidence>
<dbReference type="GO" id="GO:0005524">
    <property type="term" value="F:ATP binding"/>
    <property type="evidence" value="ECO:0007669"/>
    <property type="project" value="UniProtKB-UniRule"/>
</dbReference>
<dbReference type="GO" id="GO:0071555">
    <property type="term" value="P:cell wall organization"/>
    <property type="evidence" value="ECO:0007669"/>
    <property type="project" value="UniProtKB-KW"/>
</dbReference>
<feature type="domain" description="Mur ligase central" evidence="10">
    <location>
        <begin position="118"/>
        <end position="293"/>
    </location>
</feature>
<dbReference type="Proteomes" id="UP000282483">
    <property type="component" value="Chromosome"/>
</dbReference>
<dbReference type="Gene3D" id="3.40.1190.10">
    <property type="entry name" value="Mur-like, catalytic domain"/>
    <property type="match status" value="1"/>
</dbReference>
<evidence type="ECO:0000313" key="12">
    <source>
        <dbReference type="Proteomes" id="UP000282483"/>
    </source>
</evidence>
<feature type="binding site" evidence="7">
    <location>
        <begin position="120"/>
        <end position="126"/>
    </location>
    <ligand>
        <name>ATP</name>
        <dbReference type="ChEBI" id="CHEBI:30616"/>
    </ligand>
</feature>
<accession>A0A2Z5UWD0</accession>
<dbReference type="GO" id="GO:0005737">
    <property type="term" value="C:cytoplasm"/>
    <property type="evidence" value="ECO:0007669"/>
    <property type="project" value="UniProtKB-SubCell"/>
</dbReference>
<organism evidence="11 12">
    <name type="scientific">Candidatus Rickettsiella viridis</name>
    <dbReference type="NCBI Taxonomy" id="676208"/>
    <lineage>
        <taxon>Bacteria</taxon>
        <taxon>Pseudomonadati</taxon>
        <taxon>Pseudomonadota</taxon>
        <taxon>Gammaproteobacteria</taxon>
        <taxon>Legionellales</taxon>
        <taxon>Coxiellaceae</taxon>
        <taxon>Rickettsiella</taxon>
    </lineage>
</organism>
<dbReference type="GO" id="GO:0051301">
    <property type="term" value="P:cell division"/>
    <property type="evidence" value="ECO:0007669"/>
    <property type="project" value="UniProtKB-KW"/>
</dbReference>
<dbReference type="Pfam" id="PF21799">
    <property type="entry name" value="MurD-like_N"/>
    <property type="match status" value="1"/>
</dbReference>